<keyword evidence="1 2" id="KW-0711">Selenium</keyword>
<comment type="catalytic activity">
    <reaction evidence="2">
        <text>5-methylaminomethyl-2-(Se-phospho)selenouridine(34) in tRNA + H2O = 5-methylaminomethyl-2-selenouridine(34) in tRNA + phosphate</text>
        <dbReference type="Rhea" id="RHEA:60176"/>
        <dbReference type="Rhea" id="RHEA-COMP:10196"/>
        <dbReference type="Rhea" id="RHEA-COMP:15523"/>
        <dbReference type="ChEBI" id="CHEBI:15377"/>
        <dbReference type="ChEBI" id="CHEBI:43474"/>
        <dbReference type="ChEBI" id="CHEBI:82743"/>
        <dbReference type="ChEBI" id="CHEBI:143702"/>
    </reaction>
</comment>
<dbReference type="GO" id="GO:0016765">
    <property type="term" value="F:transferase activity, transferring alkyl or aryl (other than methyl) groups"/>
    <property type="evidence" value="ECO:0007669"/>
    <property type="project" value="UniProtKB-UniRule"/>
</dbReference>
<feature type="active site" description="S-selanylcysteine intermediate" evidence="2">
    <location>
        <position position="95"/>
    </location>
</feature>
<gene>
    <name evidence="2" type="primary">selU</name>
    <name evidence="4" type="ORF">B6S09_10915</name>
    <name evidence="5" type="ORF">LY04_02060</name>
</gene>
<comment type="subunit">
    <text evidence="2">Monomer.</text>
</comment>
<dbReference type="GO" id="GO:0043828">
    <property type="term" value="F:tRNA 2-selenouridine synthase activity"/>
    <property type="evidence" value="ECO:0007669"/>
    <property type="project" value="UniProtKB-EC"/>
</dbReference>
<evidence type="ECO:0000313" key="6">
    <source>
        <dbReference type="Proteomes" id="UP000243640"/>
    </source>
</evidence>
<sequence length="367" mass="41788">MPDQETDFGRLLACDVPLLDLRAPVEFIQGAFPSATNLPLMTDDERAQVGTCYKQQGQQAAIALGHRLVAGQIREARLQGWLNWLKDHPDGVIYCFRGGLRSQTAQEWLNAAGRPVPRVKGGYKALRRRLLQEIEQGFAGPGFVLTGLTGSGKTDWLARSPLSLDLEGCAHHRGSSFGNWSEPQPTPINFENRLAIARLKQRKAGIHGWLVEDESAMIGRCPIPLPLYERMQQAPLLLLEVPFEQRVRQIRHDYVETMQHHFNDDFERLEHYLQDSLKRLYKRLGDREWRRLSAVMTEAVRQQQQGHGCDAHEEWIATLLSVYYDPIYARHQATKEDRIIKRGEAEELAEWLAQQPEAQASQAGLLC</sequence>
<protein>
    <recommendedName>
        <fullName evidence="2">tRNA 2-selenouridine synthase</fullName>
        <ecNumber evidence="2">2.9.1.3</ecNumber>
    </recommendedName>
</protein>
<keyword evidence="2" id="KW-0808">Transferase</keyword>
<evidence type="ECO:0000313" key="4">
    <source>
        <dbReference type="EMBL" id="OYD23958.1"/>
    </source>
</evidence>
<dbReference type="Proteomes" id="UP000243640">
    <property type="component" value="Unassembled WGS sequence"/>
</dbReference>
<dbReference type="PANTHER" id="PTHR30401">
    <property type="entry name" value="TRNA 2-SELENOURIDINE SYNTHASE"/>
    <property type="match status" value="1"/>
</dbReference>
<dbReference type="GO" id="GO:0002098">
    <property type="term" value="P:tRNA wobble uridine modification"/>
    <property type="evidence" value="ECO:0007669"/>
    <property type="project" value="UniProtKB-UniRule"/>
</dbReference>
<feature type="domain" description="Rhodanese" evidence="3">
    <location>
        <begin position="12"/>
        <end position="135"/>
    </location>
</feature>
<dbReference type="NCBIfam" id="NF008750">
    <property type="entry name" value="PRK11784.1-2"/>
    <property type="match status" value="1"/>
</dbReference>
<dbReference type="Proteomes" id="UP000295058">
    <property type="component" value="Unassembled WGS sequence"/>
</dbReference>
<keyword evidence="7" id="KW-1185">Reference proteome</keyword>
<dbReference type="EMBL" id="SODO01000007">
    <property type="protein sequence ID" value="TDW58708.1"/>
    <property type="molecule type" value="Genomic_DNA"/>
</dbReference>
<reference evidence="5 7" key="2">
    <citation type="submission" date="2019-03" db="EMBL/GenBank/DDBJ databases">
        <title>Genomic Encyclopedia of Archaeal and Bacterial Type Strains, Phase II (KMG-II): from individual species to whole genera.</title>
        <authorList>
            <person name="Goeker M."/>
        </authorList>
    </citation>
    <scope>NUCLEOTIDE SEQUENCE [LARGE SCALE GENOMIC DNA]</scope>
    <source>
        <strain evidence="5 7">DSM 15594</strain>
    </source>
</reference>
<comment type="caution">
    <text evidence="4">The sequence shown here is derived from an EMBL/GenBank/DDBJ whole genome shotgun (WGS) entry which is preliminary data.</text>
</comment>
<dbReference type="EMBL" id="NQJF01000008">
    <property type="protein sequence ID" value="OYD23958.1"/>
    <property type="molecule type" value="Genomic_DNA"/>
</dbReference>
<accession>A0A235CH77</accession>
<dbReference type="SMART" id="SM00450">
    <property type="entry name" value="RHOD"/>
    <property type="match status" value="1"/>
</dbReference>
<dbReference type="RefSeq" id="WP_094278517.1">
    <property type="nucleotide sequence ID" value="NZ_NQJF01000008.1"/>
</dbReference>
<dbReference type="SUPFAM" id="SSF52821">
    <property type="entry name" value="Rhodanese/Cell cycle control phosphatase"/>
    <property type="match status" value="1"/>
</dbReference>
<dbReference type="InterPro" id="IPR036873">
    <property type="entry name" value="Rhodanese-like_dom_sf"/>
</dbReference>
<reference evidence="4 6" key="1">
    <citation type="submission" date="2017-08" db="EMBL/GenBank/DDBJ databases">
        <title>Draft Genome Sequence of the Marine Bacterium Oceanimonas baumannii ATCC 700832.</title>
        <authorList>
            <person name="Mcclelland W.D."/>
            <person name="Brennan M.A."/>
            <person name="Trachtenberg A.M."/>
            <person name="Maclea K.S."/>
        </authorList>
    </citation>
    <scope>NUCLEOTIDE SEQUENCE [LARGE SCALE GENOMIC DNA]</scope>
    <source>
        <strain evidence="4 6">ATCC 700832</strain>
    </source>
</reference>
<dbReference type="NCBIfam" id="NF008751">
    <property type="entry name" value="PRK11784.1-3"/>
    <property type="match status" value="1"/>
</dbReference>
<evidence type="ECO:0000256" key="1">
    <source>
        <dbReference type="ARBA" id="ARBA00023266"/>
    </source>
</evidence>
<comment type="function">
    <text evidence="2">Involved in the post-transcriptional modification of the uridine at the wobble position (U34) of tRNA(Lys), tRNA(Glu) and tRNA(Gln). Catalyzes the conversion of 2-thiouridine (S2U-RNA) to 2-selenouridine (Se2U-RNA). Acts in a two-step process involving geranylation of 2-thiouridine (S2U) to S-geranyl-2-thiouridine (geS2U) and subsequent selenation of the latter derivative to 2-selenouridine (Se2U) in the tRNA chain.</text>
</comment>
<evidence type="ECO:0000256" key="2">
    <source>
        <dbReference type="HAMAP-Rule" id="MF_01622"/>
    </source>
</evidence>
<proteinExistence type="inferred from homology"/>
<name>A0A235CH77_9GAMM</name>
<dbReference type="Gene3D" id="3.40.250.10">
    <property type="entry name" value="Rhodanese-like domain"/>
    <property type="match status" value="1"/>
</dbReference>
<organism evidence="4 6">
    <name type="scientific">Oceanimonas baumannii</name>
    <dbReference type="NCBI Taxonomy" id="129578"/>
    <lineage>
        <taxon>Bacteria</taxon>
        <taxon>Pseudomonadati</taxon>
        <taxon>Pseudomonadota</taxon>
        <taxon>Gammaproteobacteria</taxon>
        <taxon>Aeromonadales</taxon>
        <taxon>Aeromonadaceae</taxon>
        <taxon>Oceanimonas</taxon>
    </lineage>
</organism>
<dbReference type="PROSITE" id="PS50206">
    <property type="entry name" value="RHODANESE_3"/>
    <property type="match status" value="1"/>
</dbReference>
<dbReference type="InterPro" id="IPR058840">
    <property type="entry name" value="AAA_SelU"/>
</dbReference>
<dbReference type="HAMAP" id="MF_01622">
    <property type="entry name" value="tRNA_sel_U_synth"/>
    <property type="match status" value="1"/>
</dbReference>
<dbReference type="InterPro" id="IPR001763">
    <property type="entry name" value="Rhodanese-like_dom"/>
</dbReference>
<comment type="similarity">
    <text evidence="2">Belongs to the SelU family.</text>
</comment>
<evidence type="ECO:0000313" key="5">
    <source>
        <dbReference type="EMBL" id="TDW58708.1"/>
    </source>
</evidence>
<dbReference type="InterPro" id="IPR017582">
    <property type="entry name" value="SelU"/>
</dbReference>
<evidence type="ECO:0000313" key="7">
    <source>
        <dbReference type="Proteomes" id="UP000295058"/>
    </source>
</evidence>
<comment type="catalytic activity">
    <reaction evidence="2">
        <text>5-methylaminomethyl-2-thiouridine(34) in tRNA + selenophosphate + (2E)-geranyl diphosphate + H2O + H(+) = 5-methylaminomethyl-2-selenouridine(34) in tRNA + (2E)-thiogeraniol + phosphate + diphosphate</text>
        <dbReference type="Rhea" id="RHEA:42716"/>
        <dbReference type="Rhea" id="RHEA-COMP:10195"/>
        <dbReference type="Rhea" id="RHEA-COMP:10196"/>
        <dbReference type="ChEBI" id="CHEBI:15377"/>
        <dbReference type="ChEBI" id="CHEBI:15378"/>
        <dbReference type="ChEBI" id="CHEBI:16144"/>
        <dbReference type="ChEBI" id="CHEBI:33019"/>
        <dbReference type="ChEBI" id="CHEBI:43474"/>
        <dbReference type="ChEBI" id="CHEBI:58057"/>
        <dbReference type="ChEBI" id="CHEBI:74455"/>
        <dbReference type="ChEBI" id="CHEBI:82743"/>
        <dbReference type="ChEBI" id="CHEBI:143703"/>
        <dbReference type="EC" id="2.9.1.3"/>
    </reaction>
</comment>
<comment type="catalytic activity">
    <reaction evidence="2">
        <text>5-methylaminomethyl-2-thiouridine(34) in tRNA + (2E)-geranyl diphosphate = 5-methylaminomethyl-S-(2E)-geranyl-thiouridine(34) in tRNA + diphosphate</text>
        <dbReference type="Rhea" id="RHEA:14085"/>
        <dbReference type="Rhea" id="RHEA-COMP:10195"/>
        <dbReference type="Rhea" id="RHEA-COMP:14654"/>
        <dbReference type="ChEBI" id="CHEBI:33019"/>
        <dbReference type="ChEBI" id="CHEBI:58057"/>
        <dbReference type="ChEBI" id="CHEBI:74455"/>
        <dbReference type="ChEBI" id="CHEBI:140632"/>
    </reaction>
</comment>
<dbReference type="NCBIfam" id="TIGR03167">
    <property type="entry name" value="tRNA_sel_U_synt"/>
    <property type="match status" value="1"/>
</dbReference>
<dbReference type="AlphaFoldDB" id="A0A235CH77"/>
<dbReference type="Pfam" id="PF26341">
    <property type="entry name" value="AAA_SelU"/>
    <property type="match status" value="1"/>
</dbReference>
<dbReference type="PANTHER" id="PTHR30401:SF0">
    <property type="entry name" value="TRNA 2-SELENOURIDINE SYNTHASE"/>
    <property type="match status" value="1"/>
</dbReference>
<dbReference type="OrthoDB" id="9808735at2"/>
<dbReference type="EC" id="2.9.1.3" evidence="2"/>
<comment type="catalytic activity">
    <reaction evidence="2">
        <text>5-methylaminomethyl-S-(2E)-geranyl-thiouridine(34) in tRNA + selenophosphate + H(+) = 5-methylaminomethyl-2-(Se-phospho)selenouridine(34) in tRNA + (2E)-thiogeraniol</text>
        <dbReference type="Rhea" id="RHEA:60172"/>
        <dbReference type="Rhea" id="RHEA-COMP:14654"/>
        <dbReference type="Rhea" id="RHEA-COMP:15523"/>
        <dbReference type="ChEBI" id="CHEBI:15378"/>
        <dbReference type="ChEBI" id="CHEBI:16144"/>
        <dbReference type="ChEBI" id="CHEBI:140632"/>
        <dbReference type="ChEBI" id="CHEBI:143702"/>
        <dbReference type="ChEBI" id="CHEBI:143703"/>
    </reaction>
</comment>
<evidence type="ECO:0000259" key="3">
    <source>
        <dbReference type="PROSITE" id="PS50206"/>
    </source>
</evidence>